<dbReference type="InterPro" id="IPR046186">
    <property type="entry name" value="DUF6214"/>
</dbReference>
<evidence type="ECO:0000313" key="2">
    <source>
        <dbReference type="EMBL" id="MBO0515306.1"/>
    </source>
</evidence>
<feature type="non-terminal residue" evidence="2">
    <location>
        <position position="92"/>
    </location>
</feature>
<evidence type="ECO:0000313" key="3">
    <source>
        <dbReference type="Proteomes" id="UP000664167"/>
    </source>
</evidence>
<proteinExistence type="predicted"/>
<dbReference type="EMBL" id="JAFLRJ010000271">
    <property type="protein sequence ID" value="MBO0515306.1"/>
    <property type="molecule type" value="Genomic_DNA"/>
</dbReference>
<evidence type="ECO:0000256" key="1">
    <source>
        <dbReference type="SAM" id="MobiDB-lite"/>
    </source>
</evidence>
<sequence length="92" mass="9726">MWELQGHGTVTSGPGGTAGDGPPWFNIRLTFADGTRIDVLAVPSDGRVTIEEMRADPPLSLDGFGALADWIEGPLEDACQVLGAEGPRPHEE</sequence>
<dbReference type="Pfam" id="PF19720">
    <property type="entry name" value="DUF6214"/>
    <property type="match status" value="1"/>
</dbReference>
<protein>
    <submittedName>
        <fullName evidence="2">Uncharacterized protein</fullName>
    </submittedName>
</protein>
<accession>A0A939FBQ1</accession>
<keyword evidence="3" id="KW-1185">Reference proteome</keyword>
<gene>
    <name evidence="2" type="ORF">J0695_26450</name>
</gene>
<feature type="region of interest" description="Disordered" evidence="1">
    <location>
        <begin position="1"/>
        <end position="22"/>
    </location>
</feature>
<name>A0A939FBQ1_9ACTN</name>
<dbReference type="Proteomes" id="UP000664167">
    <property type="component" value="Unassembled WGS sequence"/>
</dbReference>
<reference evidence="2" key="1">
    <citation type="submission" date="2021-03" db="EMBL/GenBank/DDBJ databases">
        <title>Streptomyces poriferae sp. nov., a novel marine sponge-derived Actinobacteria species with anti-MRSA activity.</title>
        <authorList>
            <person name="Sandoval-Powers M."/>
            <person name="Kralova S."/>
            <person name="Nguyen G.-S."/>
            <person name="Fawwal D."/>
            <person name="Degnes K."/>
            <person name="Klinkenberg G."/>
            <person name="Sletta H."/>
            <person name="Wentzel A."/>
            <person name="Liles M.R."/>
        </authorList>
    </citation>
    <scope>NUCLEOTIDE SEQUENCE</scope>
    <source>
        <strain evidence="2">DSM 41794</strain>
    </source>
</reference>
<dbReference type="AlphaFoldDB" id="A0A939FBQ1"/>
<organism evidence="2 3">
    <name type="scientific">Streptomyces beijiangensis</name>
    <dbReference type="NCBI Taxonomy" id="163361"/>
    <lineage>
        <taxon>Bacteria</taxon>
        <taxon>Bacillati</taxon>
        <taxon>Actinomycetota</taxon>
        <taxon>Actinomycetes</taxon>
        <taxon>Kitasatosporales</taxon>
        <taxon>Streptomycetaceae</taxon>
        <taxon>Streptomyces</taxon>
    </lineage>
</organism>
<comment type="caution">
    <text evidence="2">The sequence shown here is derived from an EMBL/GenBank/DDBJ whole genome shotgun (WGS) entry which is preliminary data.</text>
</comment>